<keyword evidence="3" id="KW-1185">Reference proteome</keyword>
<dbReference type="Proteomes" id="UP000059188">
    <property type="component" value="Unassembled WGS sequence"/>
</dbReference>
<proteinExistence type="predicted"/>
<evidence type="ECO:0000313" key="2">
    <source>
        <dbReference type="EMBL" id="CEL58407.1"/>
    </source>
</evidence>
<dbReference type="STRING" id="1108050.A0A0B7FQH3"/>
<feature type="region of interest" description="Disordered" evidence="1">
    <location>
        <begin position="251"/>
        <end position="293"/>
    </location>
</feature>
<feature type="compositionally biased region" description="Low complexity" evidence="1">
    <location>
        <begin position="267"/>
        <end position="293"/>
    </location>
</feature>
<feature type="compositionally biased region" description="Basic residues" evidence="1">
    <location>
        <begin position="18"/>
        <end position="35"/>
    </location>
</feature>
<protein>
    <submittedName>
        <fullName evidence="2">Uncharacterized protein</fullName>
    </submittedName>
</protein>
<evidence type="ECO:0000313" key="3">
    <source>
        <dbReference type="Proteomes" id="UP000059188"/>
    </source>
</evidence>
<sequence length="540" mass="61088">MPRTRAPAKTTTHTQAAGKKKTGQPKPAKNQRRKQTSPAKTMATRHSTRAKSAYLAHLELMETPPEVFNERREQIEARLLGMGWTKQHIEPSPANADEWDRLLLQPEPISDEIWNDLYPEFQPLLESNKAYNDRVDNRAQRRARIKKLEPLVGNIRTALPPLVRLVRKGSSTATSSTSSPTRDSDIKVEQRFPSICEILTWPIIKSIVDENISPEEVEQKFNEVKDQFEQEVGEWRDRIEQELVDIWNADHKTSGNRGKGKGKGRTTTRTARASVRNARASNSARSGTSTSSSAQLTLPEFVATYSKPDGTTTEDISDLSPNLQLLLRADTMFTNDDFILHRTYPDIVPPAVPLGIVIGGPEELNDGKRWDASKLRRDDEMSAIAKELLARVGRPDATSVEMRAMGVNFMCRRCHQTLTDTWEDLVVHFSTEQSQYKQAQEKIQAEPEHGFVYNNTHGLELDDTRPFAELMTPEAAAEQSFEFSMRPQLIVRCLKCEEMDIESRHSDILIPGRESPIVEHLRDVHGVPEAETMPGVHYRG</sequence>
<accession>A0A0B7FQH3</accession>
<evidence type="ECO:0000256" key="1">
    <source>
        <dbReference type="SAM" id="MobiDB-lite"/>
    </source>
</evidence>
<reference evidence="2 3" key="1">
    <citation type="submission" date="2014-11" db="EMBL/GenBank/DDBJ databases">
        <authorList>
            <person name="Wibberg Daniel"/>
        </authorList>
    </citation>
    <scope>NUCLEOTIDE SEQUENCE [LARGE SCALE GENOMIC DNA]</scope>
    <source>
        <strain evidence="2">Rhizoctonia solani AG1-IB 7/3/14</strain>
    </source>
</reference>
<name>A0A0B7FQH3_THACB</name>
<dbReference type="EMBL" id="LN679129">
    <property type="protein sequence ID" value="CEL58407.1"/>
    <property type="molecule type" value="Genomic_DNA"/>
</dbReference>
<dbReference type="OrthoDB" id="2322499at2759"/>
<feature type="region of interest" description="Disordered" evidence="1">
    <location>
        <begin position="1"/>
        <end position="47"/>
    </location>
</feature>
<organism evidence="2 3">
    <name type="scientific">Thanatephorus cucumeris (strain AG1-IB / isolate 7/3/14)</name>
    <name type="common">Lettuce bottom rot fungus</name>
    <name type="synonym">Rhizoctonia solani</name>
    <dbReference type="NCBI Taxonomy" id="1108050"/>
    <lineage>
        <taxon>Eukaryota</taxon>
        <taxon>Fungi</taxon>
        <taxon>Dikarya</taxon>
        <taxon>Basidiomycota</taxon>
        <taxon>Agaricomycotina</taxon>
        <taxon>Agaricomycetes</taxon>
        <taxon>Cantharellales</taxon>
        <taxon>Ceratobasidiaceae</taxon>
        <taxon>Rhizoctonia</taxon>
        <taxon>Rhizoctonia solani AG-1</taxon>
    </lineage>
</organism>
<dbReference type="AlphaFoldDB" id="A0A0B7FQH3"/>
<gene>
    <name evidence="2" type="ORF">RSOLAG1IB_08514</name>
</gene>